<dbReference type="Proteomes" id="UP000432015">
    <property type="component" value="Unassembled WGS sequence"/>
</dbReference>
<evidence type="ECO:0000256" key="1">
    <source>
        <dbReference type="SAM" id="MobiDB-lite"/>
    </source>
</evidence>
<proteinExistence type="predicted"/>
<evidence type="ECO:0000256" key="2">
    <source>
        <dbReference type="SAM" id="Phobius"/>
    </source>
</evidence>
<protein>
    <submittedName>
        <fullName evidence="3">Uncharacterized protein</fullName>
    </submittedName>
</protein>
<evidence type="ECO:0000313" key="4">
    <source>
        <dbReference type="Proteomes" id="UP000432015"/>
    </source>
</evidence>
<gene>
    <name evidence="3" type="ORF">GNZ18_15880</name>
</gene>
<name>A0A7K1L1C9_9ACTN</name>
<sequence length="450" mass="45543">MAASVPRPQLFNGWAKRGEPGGGLLDEGIGAVTIIRRIGVVALATPLAMSFPVLTAVPAQAAESSVTAPASGTVITSGSQVTASAHFDFAVSMQLRVIAPGSGDRLLKERLLSGTMSAPVQISRNGKYTVQLKGAVTHRVYDSSVFTVRIPPAVPSGATAKVSGGKLVVKWNRGSEEDLNGYALAGTGVQSKSGSVGSFCSGARCSASLPVTQASGPVSVGIRAKRPGGDPGPVYSGAASVNATVNGGVTGSSPAGSTGRLPSGAAGSAPSSSGNPLTPFNTDSPITLPSVQPDGATPGFAYPTPQLAEAPKAQNVAATDRLQWGRSVGIALVLLVVAAHLGTWTRRLRVAQAGTSSRGMAARVARGGTGRKRVKNSREKIARAEAIAKTTPVTAGEAERPAPSRGARGGRRPASGAKGAVSGVSVRIAEPSSEEASGDRRRPSRGRRRK</sequence>
<feature type="compositionally biased region" description="Low complexity" evidence="1">
    <location>
        <begin position="403"/>
        <end position="420"/>
    </location>
</feature>
<feature type="region of interest" description="Disordered" evidence="1">
    <location>
        <begin position="249"/>
        <end position="305"/>
    </location>
</feature>
<keyword evidence="4" id="KW-1185">Reference proteome</keyword>
<dbReference type="AlphaFoldDB" id="A0A7K1L1C9"/>
<keyword evidence="2" id="KW-1133">Transmembrane helix</keyword>
<dbReference type="RefSeq" id="WP_156217239.1">
    <property type="nucleotide sequence ID" value="NZ_WOFH01000005.1"/>
</dbReference>
<comment type="caution">
    <text evidence="3">The sequence shown here is derived from an EMBL/GenBank/DDBJ whole genome shotgun (WGS) entry which is preliminary data.</text>
</comment>
<reference evidence="3 4" key="1">
    <citation type="submission" date="2019-11" db="EMBL/GenBank/DDBJ databases">
        <authorList>
            <person name="Cao P."/>
        </authorList>
    </citation>
    <scope>NUCLEOTIDE SEQUENCE [LARGE SCALE GENOMIC DNA]</scope>
    <source>
        <strain evidence="3 4">NEAU-AAG5</strain>
    </source>
</reference>
<feature type="compositionally biased region" description="Low complexity" evidence="1">
    <location>
        <begin position="262"/>
        <end position="276"/>
    </location>
</feature>
<accession>A0A7K1L1C9</accession>
<evidence type="ECO:0000313" key="3">
    <source>
        <dbReference type="EMBL" id="MUN38075.1"/>
    </source>
</evidence>
<feature type="compositionally biased region" description="Polar residues" evidence="1">
    <location>
        <begin position="278"/>
        <end position="290"/>
    </location>
</feature>
<keyword evidence="2" id="KW-0472">Membrane</keyword>
<keyword evidence="2" id="KW-0812">Transmembrane</keyword>
<organism evidence="3 4">
    <name type="scientific">Actinomadura litoris</name>
    <dbReference type="NCBI Taxonomy" id="2678616"/>
    <lineage>
        <taxon>Bacteria</taxon>
        <taxon>Bacillati</taxon>
        <taxon>Actinomycetota</taxon>
        <taxon>Actinomycetes</taxon>
        <taxon>Streptosporangiales</taxon>
        <taxon>Thermomonosporaceae</taxon>
        <taxon>Actinomadura</taxon>
    </lineage>
</organism>
<feature type="region of interest" description="Disordered" evidence="1">
    <location>
        <begin position="388"/>
        <end position="450"/>
    </location>
</feature>
<feature type="transmembrane region" description="Helical" evidence="2">
    <location>
        <begin position="324"/>
        <end position="342"/>
    </location>
</feature>
<dbReference type="EMBL" id="WOFH01000005">
    <property type="protein sequence ID" value="MUN38075.1"/>
    <property type="molecule type" value="Genomic_DNA"/>
</dbReference>